<dbReference type="Pfam" id="PF01266">
    <property type="entry name" value="DAO"/>
    <property type="match status" value="1"/>
</dbReference>
<evidence type="ECO:0000256" key="1">
    <source>
        <dbReference type="ARBA" id="ARBA00023002"/>
    </source>
</evidence>
<organism evidence="3 4">
    <name type="scientific">Ottowia flava</name>
    <dbReference type="NCBI Taxonomy" id="2675430"/>
    <lineage>
        <taxon>Bacteria</taxon>
        <taxon>Pseudomonadati</taxon>
        <taxon>Pseudomonadota</taxon>
        <taxon>Betaproteobacteria</taxon>
        <taxon>Burkholderiales</taxon>
        <taxon>Comamonadaceae</taxon>
        <taxon>Ottowia</taxon>
    </lineage>
</organism>
<dbReference type="InterPro" id="IPR036188">
    <property type="entry name" value="FAD/NAD-bd_sf"/>
</dbReference>
<keyword evidence="4" id="KW-1185">Reference proteome</keyword>
<reference evidence="4" key="1">
    <citation type="journal article" date="2019" name="Int. J. Syst. Evol. Microbiol.">
        <title>The Global Catalogue of Microorganisms (GCM) 10K type strain sequencing project: providing services to taxonomists for standard genome sequencing and annotation.</title>
        <authorList>
            <consortium name="The Broad Institute Genomics Platform"/>
            <consortium name="The Broad Institute Genome Sequencing Center for Infectious Disease"/>
            <person name="Wu L."/>
            <person name="Ma J."/>
        </authorList>
    </citation>
    <scope>NUCLEOTIDE SEQUENCE [LARGE SCALE GENOMIC DNA]</scope>
    <source>
        <strain evidence="4">LMG 29247</strain>
    </source>
</reference>
<sequence length="391" mass="42093">MGASPPHIVIIGGGAIGSAVAAQLTQPARQAERPCSVTVVERDPTYALASSALSASSIRQQFSTDINIALSRYGVEVLRALPQVDLHEAGYLYLATEAGAPVLRANHALQRAHGVDVALLAPGALRQRFDWLRTDDLALASLGLSGEGWFDGYGLLQAWRAQARAQGARYVHAEVIGLDSRIEANRLTILRSQLSNGERLAANVFVNAAGPWARRVAQWAGIDLPVVARRRTVFSVTCPAPLLDCPLLIDPSGIWLRPEGRGFITGFAPPAGADADDLPLDQPDLAAFEELVWPTLAERIPAFEALRLQRAWAGYYEMNTFDHNGIVGLHPACTNLVFANGFSGHGLQQSPAVGRALAELITTGAYQTLDLTPLGWERVLEGRPLLERNVI</sequence>
<accession>A0ABW4KXH3</accession>
<proteinExistence type="predicted"/>
<keyword evidence="1 3" id="KW-0560">Oxidoreductase</keyword>
<dbReference type="EMBL" id="JBHUEJ010000036">
    <property type="protein sequence ID" value="MFD1712203.1"/>
    <property type="molecule type" value="Genomic_DNA"/>
</dbReference>
<protein>
    <submittedName>
        <fullName evidence="3">NAD(P)/FAD-dependent oxidoreductase</fullName>
        <ecNumber evidence="3">1.-.-.-</ecNumber>
    </submittedName>
</protein>
<dbReference type="EC" id="1.-.-.-" evidence="3"/>
<gene>
    <name evidence="3" type="ORF">ACFSF0_16465</name>
</gene>
<dbReference type="SUPFAM" id="SSF51905">
    <property type="entry name" value="FAD/NAD(P)-binding domain"/>
    <property type="match status" value="1"/>
</dbReference>
<dbReference type="Gene3D" id="3.50.50.60">
    <property type="entry name" value="FAD/NAD(P)-binding domain"/>
    <property type="match status" value="1"/>
</dbReference>
<dbReference type="PANTHER" id="PTHR13847">
    <property type="entry name" value="SARCOSINE DEHYDROGENASE-RELATED"/>
    <property type="match status" value="1"/>
</dbReference>
<feature type="domain" description="FAD dependent oxidoreductase" evidence="2">
    <location>
        <begin position="8"/>
        <end position="360"/>
    </location>
</feature>
<name>A0ABW4KXH3_9BURK</name>
<evidence type="ECO:0000313" key="4">
    <source>
        <dbReference type="Proteomes" id="UP001597304"/>
    </source>
</evidence>
<evidence type="ECO:0000313" key="3">
    <source>
        <dbReference type="EMBL" id="MFD1712203.1"/>
    </source>
</evidence>
<dbReference type="Gene3D" id="3.30.9.10">
    <property type="entry name" value="D-Amino Acid Oxidase, subunit A, domain 2"/>
    <property type="match status" value="1"/>
</dbReference>
<dbReference type="InterPro" id="IPR006076">
    <property type="entry name" value="FAD-dep_OxRdtase"/>
</dbReference>
<dbReference type="GO" id="GO:0016491">
    <property type="term" value="F:oxidoreductase activity"/>
    <property type="evidence" value="ECO:0007669"/>
    <property type="project" value="UniProtKB-KW"/>
</dbReference>
<dbReference type="PANTHER" id="PTHR13847:SF287">
    <property type="entry name" value="FAD-DEPENDENT OXIDOREDUCTASE DOMAIN-CONTAINING PROTEIN 1"/>
    <property type="match status" value="1"/>
</dbReference>
<evidence type="ECO:0000259" key="2">
    <source>
        <dbReference type="Pfam" id="PF01266"/>
    </source>
</evidence>
<dbReference type="RefSeq" id="WP_147912218.1">
    <property type="nucleotide sequence ID" value="NZ_JBHUEJ010000036.1"/>
</dbReference>
<dbReference type="Proteomes" id="UP001597304">
    <property type="component" value="Unassembled WGS sequence"/>
</dbReference>
<comment type="caution">
    <text evidence="3">The sequence shown here is derived from an EMBL/GenBank/DDBJ whole genome shotgun (WGS) entry which is preliminary data.</text>
</comment>